<proteinExistence type="predicted"/>
<dbReference type="InterPro" id="IPR026960">
    <property type="entry name" value="RVT-Znf"/>
</dbReference>
<evidence type="ECO:0000259" key="1">
    <source>
        <dbReference type="Pfam" id="PF13456"/>
    </source>
</evidence>
<feature type="domain" description="Reverse transcriptase zinc-binding" evidence="2">
    <location>
        <begin position="156"/>
        <end position="240"/>
    </location>
</feature>
<dbReference type="Pfam" id="PF13966">
    <property type="entry name" value="zf-RVT"/>
    <property type="match status" value="1"/>
</dbReference>
<gene>
    <name evidence="3" type="ORF">G2W53_043357</name>
</gene>
<dbReference type="GO" id="GO:0003676">
    <property type="term" value="F:nucleic acid binding"/>
    <property type="evidence" value="ECO:0007669"/>
    <property type="project" value="InterPro"/>
</dbReference>
<comment type="caution">
    <text evidence="3">The sequence shown here is derived from an EMBL/GenBank/DDBJ whole genome shotgun (WGS) entry which is preliminary data.</text>
</comment>
<dbReference type="EMBL" id="JAAIUW010000013">
    <property type="protein sequence ID" value="KAF7804246.1"/>
    <property type="molecule type" value="Genomic_DNA"/>
</dbReference>
<dbReference type="GO" id="GO:0004523">
    <property type="term" value="F:RNA-DNA hybrid ribonuclease activity"/>
    <property type="evidence" value="ECO:0007669"/>
    <property type="project" value="InterPro"/>
</dbReference>
<dbReference type="AlphaFoldDB" id="A0A834W3A8"/>
<dbReference type="OrthoDB" id="1432686at2759"/>
<dbReference type="PANTHER" id="PTHR36617">
    <property type="entry name" value="PROTEIN, PUTATIVE-RELATED"/>
    <property type="match status" value="1"/>
</dbReference>
<evidence type="ECO:0000259" key="2">
    <source>
        <dbReference type="Pfam" id="PF13966"/>
    </source>
</evidence>
<protein>
    <submittedName>
        <fullName evidence="3">Ribonuclease H</fullName>
    </submittedName>
</protein>
<dbReference type="Proteomes" id="UP000634136">
    <property type="component" value="Unassembled WGS sequence"/>
</dbReference>
<dbReference type="Pfam" id="PF13456">
    <property type="entry name" value="RVT_3"/>
    <property type="match status" value="1"/>
</dbReference>
<accession>A0A834W3A8</accession>
<dbReference type="InterPro" id="IPR002156">
    <property type="entry name" value="RNaseH_domain"/>
</dbReference>
<name>A0A834W3A8_9FABA</name>
<dbReference type="PANTHER" id="PTHR36617:SF16">
    <property type="entry name" value="OS04G0516500 PROTEIN"/>
    <property type="match status" value="1"/>
</dbReference>
<feature type="domain" description="RNase H type-1" evidence="1">
    <location>
        <begin position="279"/>
        <end position="321"/>
    </location>
</feature>
<organism evidence="3 4">
    <name type="scientific">Senna tora</name>
    <dbReference type="NCBI Taxonomy" id="362788"/>
    <lineage>
        <taxon>Eukaryota</taxon>
        <taxon>Viridiplantae</taxon>
        <taxon>Streptophyta</taxon>
        <taxon>Embryophyta</taxon>
        <taxon>Tracheophyta</taxon>
        <taxon>Spermatophyta</taxon>
        <taxon>Magnoliopsida</taxon>
        <taxon>eudicotyledons</taxon>
        <taxon>Gunneridae</taxon>
        <taxon>Pentapetalae</taxon>
        <taxon>rosids</taxon>
        <taxon>fabids</taxon>
        <taxon>Fabales</taxon>
        <taxon>Fabaceae</taxon>
        <taxon>Caesalpinioideae</taxon>
        <taxon>Cassia clade</taxon>
        <taxon>Senna</taxon>
    </lineage>
</organism>
<evidence type="ECO:0000313" key="4">
    <source>
        <dbReference type="Proteomes" id="UP000634136"/>
    </source>
</evidence>
<reference evidence="3" key="1">
    <citation type="submission" date="2020-09" db="EMBL/GenBank/DDBJ databases">
        <title>Genome-Enabled Discovery of Anthraquinone Biosynthesis in Senna tora.</title>
        <authorList>
            <person name="Kang S.-H."/>
            <person name="Pandey R.P."/>
            <person name="Lee C.-M."/>
            <person name="Sim J.-S."/>
            <person name="Jeong J.-T."/>
            <person name="Choi B.-S."/>
            <person name="Jung M."/>
            <person name="Ginzburg D."/>
            <person name="Zhao K."/>
            <person name="Won S.Y."/>
            <person name="Oh T.-J."/>
            <person name="Yu Y."/>
            <person name="Kim N.-H."/>
            <person name="Lee O.R."/>
            <person name="Lee T.-H."/>
            <person name="Bashyal P."/>
            <person name="Kim T.-S."/>
            <person name="Lee W.-H."/>
            <person name="Kawkins C."/>
            <person name="Kim C.-K."/>
            <person name="Kim J.S."/>
            <person name="Ahn B.O."/>
            <person name="Rhee S.Y."/>
            <person name="Sohng J.K."/>
        </authorList>
    </citation>
    <scope>NUCLEOTIDE SEQUENCE</scope>
    <source>
        <tissue evidence="3">Leaf</tissue>
    </source>
</reference>
<keyword evidence="4" id="KW-1185">Reference proteome</keyword>
<evidence type="ECO:0000313" key="3">
    <source>
        <dbReference type="EMBL" id="KAF7804246.1"/>
    </source>
</evidence>
<sequence length="359" mass="42013">MNDAFIFKLAWKLLCNKKDLWINIVKSTYNVDSFHRSAMTCKVTDSRLWKEIVRMWPKFYDHVSWAIGNGESINFWEDKWVEGLVELKSYCQNTEGIMLRKEHLIDYIDEAGNWKRSELMNLLQEEVLDKLVEMKPPDPQMEANIPIWNPGKNGDFSVRSAYLSIRDLKIEEKLVWKAIWKAKTQQRNKMLLWRLGHEKLPTRSRIASWSNMSPICQRCGNSRESNIHMIRDCARSVSIWKAFINPKERALFFCMPMQEWISWNLLRTTKFSGIPWGEQAMAQPLHPIIPRIRSLLKRDWEIELKHIPRQINKCADILAKQSLSGPLSLIKLEVPSASVVIEMAKDAMRSMCKPRDPGG</sequence>